<reference evidence="1 2" key="1">
    <citation type="submission" date="2021-03" db="EMBL/GenBank/DDBJ databases">
        <title>Sequencing the genomes of 1000 actinobacteria strains.</title>
        <authorList>
            <person name="Klenk H.-P."/>
        </authorList>
    </citation>
    <scope>NUCLEOTIDE SEQUENCE [LARGE SCALE GENOMIC DNA]</scope>
    <source>
        <strain evidence="1 2">DSM 18824</strain>
    </source>
</reference>
<dbReference type="Gene3D" id="2.60.120.620">
    <property type="entry name" value="q2cbj1_9rhob like domain"/>
    <property type="match status" value="1"/>
</dbReference>
<comment type="caution">
    <text evidence="1">The sequence shown here is derived from an EMBL/GenBank/DDBJ whole genome shotgun (WGS) entry which is preliminary data.</text>
</comment>
<sequence>MQQITDAQREQFRTQGYVVVPGVLTDAQVAAGRRVVAAMLERNPPEGVGAHFLWPQLNDTHPLLRLYRAAGIADLAAHLLRPDLVLLTVRRERSRCSPACG</sequence>
<proteinExistence type="predicted"/>
<dbReference type="EMBL" id="JAGINT010000002">
    <property type="protein sequence ID" value="MBP2357029.1"/>
    <property type="molecule type" value="Genomic_DNA"/>
</dbReference>
<accession>A0ABS4UZE6</accession>
<evidence type="ECO:0008006" key="3">
    <source>
        <dbReference type="Google" id="ProtNLM"/>
    </source>
</evidence>
<dbReference type="RefSeq" id="WP_209699449.1">
    <property type="nucleotide sequence ID" value="NZ_BAAAVU010000004.1"/>
</dbReference>
<evidence type="ECO:0000313" key="2">
    <source>
        <dbReference type="Proteomes" id="UP000755585"/>
    </source>
</evidence>
<dbReference type="Proteomes" id="UP000755585">
    <property type="component" value="Unassembled WGS sequence"/>
</dbReference>
<protein>
    <recommendedName>
        <fullName evidence="3">Phytanoyl-CoA dioxygenase PhyH</fullName>
    </recommendedName>
</protein>
<organism evidence="1 2">
    <name type="scientific">Kribbella aluminosa</name>
    <dbReference type="NCBI Taxonomy" id="416017"/>
    <lineage>
        <taxon>Bacteria</taxon>
        <taxon>Bacillati</taxon>
        <taxon>Actinomycetota</taxon>
        <taxon>Actinomycetes</taxon>
        <taxon>Propionibacteriales</taxon>
        <taxon>Kribbellaceae</taxon>
        <taxon>Kribbella</taxon>
    </lineage>
</organism>
<gene>
    <name evidence="1" type="ORF">JOF29_008139</name>
</gene>
<name>A0ABS4UZE6_9ACTN</name>
<keyword evidence="2" id="KW-1185">Reference proteome</keyword>
<dbReference type="SUPFAM" id="SSF51197">
    <property type="entry name" value="Clavaminate synthase-like"/>
    <property type="match status" value="1"/>
</dbReference>
<evidence type="ECO:0000313" key="1">
    <source>
        <dbReference type="EMBL" id="MBP2357029.1"/>
    </source>
</evidence>